<organism evidence="7 8">
    <name type="scientific">Rhizocola hellebori</name>
    <dbReference type="NCBI Taxonomy" id="1392758"/>
    <lineage>
        <taxon>Bacteria</taxon>
        <taxon>Bacillati</taxon>
        <taxon>Actinomycetota</taxon>
        <taxon>Actinomycetes</taxon>
        <taxon>Micromonosporales</taxon>
        <taxon>Micromonosporaceae</taxon>
        <taxon>Rhizocola</taxon>
    </lineage>
</organism>
<keyword evidence="3" id="KW-0731">Sigma factor</keyword>
<accession>A0A8J3VJ07</accession>
<dbReference type="Gene3D" id="1.10.1740.10">
    <property type="match status" value="1"/>
</dbReference>
<dbReference type="SMART" id="SM00421">
    <property type="entry name" value="HTH_LUXR"/>
    <property type="match status" value="1"/>
</dbReference>
<dbReference type="InterPro" id="IPR014284">
    <property type="entry name" value="RNA_pol_sigma-70_dom"/>
</dbReference>
<evidence type="ECO:0000313" key="8">
    <source>
        <dbReference type="Proteomes" id="UP000612899"/>
    </source>
</evidence>
<evidence type="ECO:0000313" key="7">
    <source>
        <dbReference type="EMBL" id="GIH07947.1"/>
    </source>
</evidence>
<dbReference type="CDD" id="cd06171">
    <property type="entry name" value="Sigma70_r4"/>
    <property type="match status" value="1"/>
</dbReference>
<dbReference type="EMBL" id="BONY01000042">
    <property type="protein sequence ID" value="GIH07947.1"/>
    <property type="molecule type" value="Genomic_DNA"/>
</dbReference>
<dbReference type="SUPFAM" id="SSF88946">
    <property type="entry name" value="Sigma2 domain of RNA polymerase sigma factors"/>
    <property type="match status" value="1"/>
</dbReference>
<sequence>MVDFGDFYLSRKDAVLRAVLAATADRAGAEDAVAEAFARAYSRWAKVREHPNPAGWVVLTALNVRRSWWRRWRRELLSDAPPEPPANVAENGLSDQMRSAVLALPRRQREVVALRVLCGFAIDEVGEILGIAPATVHVHLHRALAALRNGLGLAAQPAGAEGKAAR</sequence>
<evidence type="ECO:0000256" key="3">
    <source>
        <dbReference type="ARBA" id="ARBA00023082"/>
    </source>
</evidence>
<keyword evidence="5" id="KW-0804">Transcription</keyword>
<evidence type="ECO:0000256" key="2">
    <source>
        <dbReference type="ARBA" id="ARBA00023015"/>
    </source>
</evidence>
<keyword evidence="2" id="KW-0805">Transcription regulation</keyword>
<evidence type="ECO:0000259" key="6">
    <source>
        <dbReference type="SMART" id="SM00421"/>
    </source>
</evidence>
<dbReference type="Proteomes" id="UP000612899">
    <property type="component" value="Unassembled WGS sequence"/>
</dbReference>
<feature type="domain" description="HTH luxR-type" evidence="6">
    <location>
        <begin position="101"/>
        <end position="155"/>
    </location>
</feature>
<gene>
    <name evidence="7" type="ORF">Rhe02_60140</name>
</gene>
<evidence type="ECO:0000256" key="1">
    <source>
        <dbReference type="ARBA" id="ARBA00010641"/>
    </source>
</evidence>
<dbReference type="InterPro" id="IPR013324">
    <property type="entry name" value="RNA_pol_sigma_r3/r4-like"/>
</dbReference>
<reference evidence="7" key="1">
    <citation type="submission" date="2021-01" db="EMBL/GenBank/DDBJ databases">
        <title>Whole genome shotgun sequence of Rhizocola hellebori NBRC 109834.</title>
        <authorList>
            <person name="Komaki H."/>
            <person name="Tamura T."/>
        </authorList>
    </citation>
    <scope>NUCLEOTIDE SEQUENCE</scope>
    <source>
        <strain evidence="7">NBRC 109834</strain>
    </source>
</reference>
<dbReference type="GO" id="GO:0003677">
    <property type="term" value="F:DNA binding"/>
    <property type="evidence" value="ECO:0007669"/>
    <property type="project" value="UniProtKB-KW"/>
</dbReference>
<dbReference type="InterPro" id="IPR036388">
    <property type="entry name" value="WH-like_DNA-bd_sf"/>
</dbReference>
<dbReference type="GO" id="GO:0016987">
    <property type="term" value="F:sigma factor activity"/>
    <property type="evidence" value="ECO:0007669"/>
    <property type="project" value="UniProtKB-KW"/>
</dbReference>
<protein>
    <submittedName>
        <fullName evidence="7">RNA polymerase</fullName>
    </submittedName>
</protein>
<dbReference type="InterPro" id="IPR013325">
    <property type="entry name" value="RNA_pol_sigma_r2"/>
</dbReference>
<dbReference type="PANTHER" id="PTHR43133">
    <property type="entry name" value="RNA POLYMERASE ECF-TYPE SIGMA FACTO"/>
    <property type="match status" value="1"/>
</dbReference>
<dbReference type="SUPFAM" id="SSF88659">
    <property type="entry name" value="Sigma3 and sigma4 domains of RNA polymerase sigma factors"/>
    <property type="match status" value="1"/>
</dbReference>
<comment type="similarity">
    <text evidence="1">Belongs to the sigma-70 factor family. ECF subfamily.</text>
</comment>
<evidence type="ECO:0000256" key="4">
    <source>
        <dbReference type="ARBA" id="ARBA00023125"/>
    </source>
</evidence>
<evidence type="ECO:0000256" key="5">
    <source>
        <dbReference type="ARBA" id="ARBA00023163"/>
    </source>
</evidence>
<comment type="caution">
    <text evidence="7">The sequence shown here is derived from an EMBL/GenBank/DDBJ whole genome shotgun (WGS) entry which is preliminary data.</text>
</comment>
<dbReference type="Pfam" id="PF08281">
    <property type="entry name" value="Sigma70_r4_2"/>
    <property type="match status" value="1"/>
</dbReference>
<dbReference type="InterPro" id="IPR007627">
    <property type="entry name" value="RNA_pol_sigma70_r2"/>
</dbReference>
<dbReference type="RefSeq" id="WP_239124129.1">
    <property type="nucleotide sequence ID" value="NZ_BONY01000042.1"/>
</dbReference>
<proteinExistence type="inferred from homology"/>
<dbReference type="AlphaFoldDB" id="A0A8J3VJ07"/>
<dbReference type="PANTHER" id="PTHR43133:SF50">
    <property type="entry name" value="ECF RNA POLYMERASE SIGMA FACTOR SIGM"/>
    <property type="match status" value="1"/>
</dbReference>
<keyword evidence="8" id="KW-1185">Reference proteome</keyword>
<dbReference type="Gene3D" id="1.10.10.10">
    <property type="entry name" value="Winged helix-like DNA-binding domain superfamily/Winged helix DNA-binding domain"/>
    <property type="match status" value="1"/>
</dbReference>
<dbReference type="InterPro" id="IPR039425">
    <property type="entry name" value="RNA_pol_sigma-70-like"/>
</dbReference>
<dbReference type="InterPro" id="IPR000792">
    <property type="entry name" value="Tscrpt_reg_LuxR_C"/>
</dbReference>
<dbReference type="NCBIfam" id="TIGR02937">
    <property type="entry name" value="sigma70-ECF"/>
    <property type="match status" value="1"/>
</dbReference>
<name>A0A8J3VJ07_9ACTN</name>
<keyword evidence="4" id="KW-0238">DNA-binding</keyword>
<dbReference type="GO" id="GO:0006352">
    <property type="term" value="P:DNA-templated transcription initiation"/>
    <property type="evidence" value="ECO:0007669"/>
    <property type="project" value="InterPro"/>
</dbReference>
<dbReference type="InterPro" id="IPR013249">
    <property type="entry name" value="RNA_pol_sigma70_r4_t2"/>
</dbReference>
<dbReference type="Pfam" id="PF04542">
    <property type="entry name" value="Sigma70_r2"/>
    <property type="match status" value="1"/>
</dbReference>